<evidence type="ECO:0000256" key="2">
    <source>
        <dbReference type="ARBA" id="ARBA00032747"/>
    </source>
</evidence>
<protein>
    <recommendedName>
        <fullName evidence="1">D-aminoacyl-tRNA deacylase</fullName>
    </recommendedName>
    <alternativeName>
        <fullName evidence="2">Gly-tRNA(Ala) deacylase</fullName>
    </alternativeName>
</protein>
<dbReference type="GO" id="GO:0005737">
    <property type="term" value="C:cytoplasm"/>
    <property type="evidence" value="ECO:0007669"/>
    <property type="project" value="InterPro"/>
</dbReference>
<name>A0A0R0LRZ9_9MICR</name>
<feature type="non-terminal residue" evidence="3">
    <location>
        <position position="96"/>
    </location>
</feature>
<dbReference type="GO" id="GO:0051499">
    <property type="term" value="F:D-aminoacyl-tRNA deacylase activity"/>
    <property type="evidence" value="ECO:0007669"/>
    <property type="project" value="InterPro"/>
</dbReference>
<dbReference type="SUPFAM" id="SSF69500">
    <property type="entry name" value="DTD-like"/>
    <property type="match status" value="1"/>
</dbReference>
<dbReference type="InterPro" id="IPR003732">
    <property type="entry name" value="Daa-tRNA_deacyls_DTD"/>
</dbReference>
<dbReference type="Gene3D" id="3.50.80.10">
    <property type="entry name" value="D-tyrosyl-tRNA(Tyr) deacylase"/>
    <property type="match status" value="1"/>
</dbReference>
<reference evidence="3 4" key="1">
    <citation type="submission" date="2015-07" db="EMBL/GenBank/DDBJ databases">
        <title>The genome of Pseudoloma neurophilia, a relevant intracellular parasite of the zebrafish.</title>
        <authorList>
            <person name="Ndikumana S."/>
            <person name="Pelin A."/>
            <person name="Sanders J."/>
            <person name="Corradi N."/>
        </authorList>
    </citation>
    <scope>NUCLEOTIDE SEQUENCE [LARGE SCALE GENOMIC DNA]</scope>
    <source>
        <strain evidence="3 4">MK1</strain>
    </source>
</reference>
<dbReference type="OrthoDB" id="275783at2759"/>
<evidence type="ECO:0000313" key="4">
    <source>
        <dbReference type="Proteomes" id="UP000051530"/>
    </source>
</evidence>
<dbReference type="AlphaFoldDB" id="A0A0R0LRZ9"/>
<dbReference type="EMBL" id="LGUB01001051">
    <property type="protein sequence ID" value="KRH92281.1"/>
    <property type="molecule type" value="Genomic_DNA"/>
</dbReference>
<sequence length="96" mass="11152">MTAAKKLKTVKMYLKKQIAEDESFLFITNFTILGKMIKTHLTFHNCMEKSAAEQLYKCFLSEMRKLHPNVQNGQYATNYNIKASIVGPFNLLVEFR</sequence>
<dbReference type="Pfam" id="PF02580">
    <property type="entry name" value="Tyr_Deacylase"/>
    <property type="match status" value="1"/>
</dbReference>
<comment type="caution">
    <text evidence="3">The sequence shown here is derived from an EMBL/GenBank/DDBJ whole genome shotgun (WGS) entry which is preliminary data.</text>
</comment>
<evidence type="ECO:0000256" key="1">
    <source>
        <dbReference type="ARBA" id="ARBA00020007"/>
    </source>
</evidence>
<keyword evidence="4" id="KW-1185">Reference proteome</keyword>
<dbReference type="VEuPathDB" id="MicrosporidiaDB:M153_8280000772"/>
<accession>A0A0R0LRZ9</accession>
<gene>
    <name evidence="3" type="ORF">M153_8280000772</name>
</gene>
<proteinExistence type="predicted"/>
<dbReference type="InterPro" id="IPR023509">
    <property type="entry name" value="DTD-like_sf"/>
</dbReference>
<dbReference type="Proteomes" id="UP000051530">
    <property type="component" value="Unassembled WGS sequence"/>
</dbReference>
<evidence type="ECO:0000313" key="3">
    <source>
        <dbReference type="EMBL" id="KRH92281.1"/>
    </source>
</evidence>
<organism evidence="3 4">
    <name type="scientific">Pseudoloma neurophilia</name>
    <dbReference type="NCBI Taxonomy" id="146866"/>
    <lineage>
        <taxon>Eukaryota</taxon>
        <taxon>Fungi</taxon>
        <taxon>Fungi incertae sedis</taxon>
        <taxon>Microsporidia</taxon>
        <taxon>Pseudoloma</taxon>
    </lineage>
</organism>